<protein>
    <submittedName>
        <fullName evidence="1">Uncharacterized protein</fullName>
    </submittedName>
</protein>
<evidence type="ECO:0000313" key="1">
    <source>
        <dbReference type="EMBL" id="KAH6641097.1"/>
    </source>
</evidence>
<dbReference type="EMBL" id="JAGIZQ010000002">
    <property type="protein sequence ID" value="KAH6641097.1"/>
    <property type="molecule type" value="Genomic_DNA"/>
</dbReference>
<gene>
    <name evidence="1" type="ORF">F5144DRAFT_483238</name>
</gene>
<dbReference type="Proteomes" id="UP000724584">
    <property type="component" value="Unassembled WGS sequence"/>
</dbReference>
<comment type="caution">
    <text evidence="1">The sequence shown here is derived from an EMBL/GenBank/DDBJ whole genome shotgun (WGS) entry which is preliminary data.</text>
</comment>
<reference evidence="1 2" key="1">
    <citation type="journal article" date="2021" name="Nat. Commun.">
        <title>Genetic determinants of endophytism in the Arabidopsis root mycobiome.</title>
        <authorList>
            <person name="Mesny F."/>
            <person name="Miyauchi S."/>
            <person name="Thiergart T."/>
            <person name="Pickel B."/>
            <person name="Atanasova L."/>
            <person name="Karlsson M."/>
            <person name="Huettel B."/>
            <person name="Barry K.W."/>
            <person name="Haridas S."/>
            <person name="Chen C."/>
            <person name="Bauer D."/>
            <person name="Andreopoulos W."/>
            <person name="Pangilinan J."/>
            <person name="LaButti K."/>
            <person name="Riley R."/>
            <person name="Lipzen A."/>
            <person name="Clum A."/>
            <person name="Drula E."/>
            <person name="Henrissat B."/>
            <person name="Kohler A."/>
            <person name="Grigoriev I.V."/>
            <person name="Martin F.M."/>
            <person name="Hacquard S."/>
        </authorList>
    </citation>
    <scope>NUCLEOTIDE SEQUENCE [LARGE SCALE GENOMIC DNA]</scope>
    <source>
        <strain evidence="1 2">MPI-SDFR-AT-0079</strain>
    </source>
</reference>
<accession>A0ACB7PHM5</accession>
<evidence type="ECO:0000313" key="2">
    <source>
        <dbReference type="Proteomes" id="UP000724584"/>
    </source>
</evidence>
<sequence length="389" mass="42198">MQLISSSISNIAPDSGDVDNFDFNNLQAENLKAPTANFNPHILTFAHSTPTPYSIGFGSCFAPSNVGARMSASNDSGLPFSTSFDFGSFSASLVGAVPLDLTPASLATFPSFLTAPKTDNSSNPIYPVFPVTPSGERGDFFGQSLGSYGTQLTPSHTIDCTHLAGCLSPGSHLLTPSAITTHFDHVSDIVAHQLYSDSSISSDQQVSTTLVGTTDLIKQNDDSITMPLTPSLCSMEGVLVGRTRYGAPGPQQLQRCSPSGGRAGIKKEKKRRVVGGIDSTFALDNVRPAKPYKCPVEGCVKSYRRNEHVKRHIKRQHHSVSFSCQFCSHAANRRDNYMAHLKLHTKQRKSGTGKRRVAFYEDAVRKFADEKQNEQRRGRNAKLGEPLSK</sequence>
<organism evidence="1 2">
    <name type="scientific">Chaetomium tenue</name>
    <dbReference type="NCBI Taxonomy" id="1854479"/>
    <lineage>
        <taxon>Eukaryota</taxon>
        <taxon>Fungi</taxon>
        <taxon>Dikarya</taxon>
        <taxon>Ascomycota</taxon>
        <taxon>Pezizomycotina</taxon>
        <taxon>Sordariomycetes</taxon>
        <taxon>Sordariomycetidae</taxon>
        <taxon>Sordariales</taxon>
        <taxon>Chaetomiaceae</taxon>
        <taxon>Chaetomium</taxon>
    </lineage>
</organism>
<name>A0ACB7PHM5_9PEZI</name>
<keyword evidence="2" id="KW-1185">Reference proteome</keyword>
<proteinExistence type="predicted"/>